<dbReference type="EMBL" id="BDHI01000030">
    <property type="protein sequence ID" value="GCB28295.1"/>
    <property type="molecule type" value="Genomic_DNA"/>
</dbReference>
<dbReference type="EMBL" id="BDHI01000024">
    <property type="protein sequence ID" value="GCB25896.1"/>
    <property type="molecule type" value="Genomic_DNA"/>
</dbReference>
<proteinExistence type="predicted"/>
<evidence type="ECO:0000313" key="5">
    <source>
        <dbReference type="Proteomes" id="UP000286921"/>
    </source>
</evidence>
<comment type="caution">
    <text evidence="4">The sequence shown here is derived from an EMBL/GenBank/DDBJ whole genome shotgun (WGS) entry which is preliminary data.</text>
</comment>
<dbReference type="EMBL" id="BDHI01000022">
    <property type="protein sequence ID" value="GCB25792.1"/>
    <property type="molecule type" value="Genomic_DNA"/>
</dbReference>
<sequence length="326" mass="36911">MPLPRPKRQRVARKPESLRSQSTGRSLPPPDHPICDILRLSGRLSCTPVELDGALERIWGKREDEATLAVRARMGLPYTPLEELDRAVKSYFSDGLLVASTKFVTLQQSVLCGESTILLGENPPSMETFAAERLPWNSCKLATTLVLLFASPREPQAMYMALKWQSRSLGGLPTIADISSTASSDLPKQFSQAKKAAIDGKIGKTTVLGVSLVDVEMIERGREGFRVYQAWGEHGYRLDEYLKRGGSQLRSWQEATAFLKSFRKLCHYSGPWTRELKDAYWTCFEIDLDSICGRRRLQAPLVPVHRPWVRTFEIKDVRVEDIKKFR</sequence>
<evidence type="ECO:0000313" key="3">
    <source>
        <dbReference type="EMBL" id="GCB25896.1"/>
    </source>
</evidence>
<evidence type="ECO:0000256" key="1">
    <source>
        <dbReference type="SAM" id="MobiDB-lite"/>
    </source>
</evidence>
<dbReference type="STRING" id="105351.A0A401LA06"/>
<organism evidence="4 5">
    <name type="scientific">Aspergillus awamori</name>
    <name type="common">Black koji mold</name>
    <dbReference type="NCBI Taxonomy" id="105351"/>
    <lineage>
        <taxon>Eukaryota</taxon>
        <taxon>Fungi</taxon>
        <taxon>Dikarya</taxon>
        <taxon>Ascomycota</taxon>
        <taxon>Pezizomycotina</taxon>
        <taxon>Eurotiomycetes</taxon>
        <taxon>Eurotiomycetidae</taxon>
        <taxon>Eurotiales</taxon>
        <taxon>Aspergillaceae</taxon>
        <taxon>Aspergillus</taxon>
    </lineage>
</organism>
<gene>
    <name evidence="2" type="ORF">AAWM_08677</name>
    <name evidence="3" type="ORF">AAWM_08781</name>
    <name evidence="4" type="ORF">AAWM_11180</name>
</gene>
<dbReference type="Proteomes" id="UP000286921">
    <property type="component" value="Unassembled WGS sequence"/>
</dbReference>
<dbReference type="AlphaFoldDB" id="A0A401LA06"/>
<feature type="region of interest" description="Disordered" evidence="1">
    <location>
        <begin position="1"/>
        <end position="32"/>
    </location>
</feature>
<accession>A0A401LA06</accession>
<feature type="compositionally biased region" description="Basic residues" evidence="1">
    <location>
        <begin position="1"/>
        <end position="12"/>
    </location>
</feature>
<reference evidence="4 5" key="1">
    <citation type="submission" date="2016-09" db="EMBL/GenBank/DDBJ databases">
        <title>Aspergillus awamori IFM 58123T.</title>
        <authorList>
            <person name="Kusuya Y."/>
            <person name="Shimizu M."/>
            <person name="Takahashi H."/>
            <person name="Yaguchi T."/>
        </authorList>
    </citation>
    <scope>NUCLEOTIDE SEQUENCE [LARGE SCALE GENOMIC DNA]</scope>
    <source>
        <strain evidence="4 5">IFM 58123</strain>
    </source>
</reference>
<evidence type="ECO:0000313" key="2">
    <source>
        <dbReference type="EMBL" id="GCB25792.1"/>
    </source>
</evidence>
<keyword evidence="5" id="KW-1185">Reference proteome</keyword>
<protein>
    <submittedName>
        <fullName evidence="4">Uncharacterized protein</fullName>
    </submittedName>
</protein>
<evidence type="ECO:0000313" key="4">
    <source>
        <dbReference type="EMBL" id="GCB28295.1"/>
    </source>
</evidence>
<name>A0A401LA06_ASPAW</name>